<dbReference type="HOGENOM" id="CLU_184773_0_0_1"/>
<reference evidence="2" key="2">
    <citation type="submission" date="2018-05" db="EMBL/GenBank/DDBJ databases">
        <title>OpunRS2 (Oryza punctata Reference Sequence Version 2).</title>
        <authorList>
            <person name="Zhang J."/>
            <person name="Kudrna D."/>
            <person name="Lee S."/>
            <person name="Talag J."/>
            <person name="Welchert J."/>
            <person name="Wing R.A."/>
        </authorList>
    </citation>
    <scope>NUCLEOTIDE SEQUENCE [LARGE SCALE GENOMIC DNA]</scope>
</reference>
<accession>A0A0E0K4T2</accession>
<dbReference type="Gramene" id="OPUNC02G28820.1">
    <property type="protein sequence ID" value="OPUNC02G28820.1"/>
    <property type="gene ID" value="OPUNC02G28820"/>
</dbReference>
<evidence type="ECO:0000313" key="3">
    <source>
        <dbReference type="Proteomes" id="UP000026962"/>
    </source>
</evidence>
<feature type="region of interest" description="Disordered" evidence="1">
    <location>
        <begin position="39"/>
        <end position="95"/>
    </location>
</feature>
<dbReference type="AlphaFoldDB" id="A0A0E0K4T2"/>
<dbReference type="Proteomes" id="UP000026962">
    <property type="component" value="Chromosome 2"/>
</dbReference>
<proteinExistence type="predicted"/>
<keyword evidence="3" id="KW-1185">Reference proteome</keyword>
<organism evidence="2">
    <name type="scientific">Oryza punctata</name>
    <name type="common">Red rice</name>
    <dbReference type="NCBI Taxonomy" id="4537"/>
    <lineage>
        <taxon>Eukaryota</taxon>
        <taxon>Viridiplantae</taxon>
        <taxon>Streptophyta</taxon>
        <taxon>Embryophyta</taxon>
        <taxon>Tracheophyta</taxon>
        <taxon>Spermatophyta</taxon>
        <taxon>Magnoliopsida</taxon>
        <taxon>Liliopsida</taxon>
        <taxon>Poales</taxon>
        <taxon>Poaceae</taxon>
        <taxon>BOP clade</taxon>
        <taxon>Oryzoideae</taxon>
        <taxon>Oryzeae</taxon>
        <taxon>Oryzinae</taxon>
        <taxon>Oryza</taxon>
    </lineage>
</organism>
<dbReference type="EnsemblPlants" id="OPUNC02G28820.1">
    <property type="protein sequence ID" value="OPUNC02G28820.1"/>
    <property type="gene ID" value="OPUNC02G28820"/>
</dbReference>
<name>A0A0E0K4T2_ORYPU</name>
<sequence>MKPCVDRSQEADVEVANRRSWTHGRASWTNVREDALKTKTVPRSRQSLRKMTLKSRCSRTVKERRHAEFARPGDNAGRTRATVMPIPRGRSRRPP</sequence>
<evidence type="ECO:0000313" key="2">
    <source>
        <dbReference type="EnsemblPlants" id="OPUNC02G28820.1"/>
    </source>
</evidence>
<feature type="compositionally biased region" description="Basic residues" evidence="1">
    <location>
        <begin position="40"/>
        <end position="64"/>
    </location>
</feature>
<protein>
    <submittedName>
        <fullName evidence="2">Uncharacterized protein</fullName>
    </submittedName>
</protein>
<evidence type="ECO:0000256" key="1">
    <source>
        <dbReference type="SAM" id="MobiDB-lite"/>
    </source>
</evidence>
<reference evidence="2" key="1">
    <citation type="submission" date="2015-04" db="UniProtKB">
        <authorList>
            <consortium name="EnsemblPlants"/>
        </authorList>
    </citation>
    <scope>IDENTIFICATION</scope>
</reference>